<evidence type="ECO:0000313" key="2">
    <source>
        <dbReference type="EMBL" id="GJS99790.1"/>
    </source>
</evidence>
<comment type="caution">
    <text evidence="2">The sequence shown here is derived from an EMBL/GenBank/DDBJ whole genome shotgun (WGS) entry which is preliminary data.</text>
</comment>
<feature type="compositionally biased region" description="Acidic residues" evidence="1">
    <location>
        <begin position="177"/>
        <end position="187"/>
    </location>
</feature>
<dbReference type="Proteomes" id="UP001151760">
    <property type="component" value="Unassembled WGS sequence"/>
</dbReference>
<feature type="region of interest" description="Disordered" evidence="1">
    <location>
        <begin position="156"/>
        <end position="189"/>
    </location>
</feature>
<reference evidence="2" key="2">
    <citation type="submission" date="2022-01" db="EMBL/GenBank/DDBJ databases">
        <authorList>
            <person name="Yamashiro T."/>
            <person name="Shiraishi A."/>
            <person name="Satake H."/>
            <person name="Nakayama K."/>
        </authorList>
    </citation>
    <scope>NUCLEOTIDE SEQUENCE</scope>
</reference>
<gene>
    <name evidence="2" type="ORF">Tco_0820960</name>
</gene>
<protein>
    <submittedName>
        <fullName evidence="2">Uncharacterized protein</fullName>
    </submittedName>
</protein>
<proteinExistence type="predicted"/>
<reference evidence="2" key="1">
    <citation type="journal article" date="2022" name="Int. J. Mol. Sci.">
        <title>Draft Genome of Tanacetum Coccineum: Genomic Comparison of Closely Related Tanacetum-Family Plants.</title>
        <authorList>
            <person name="Yamashiro T."/>
            <person name="Shiraishi A."/>
            <person name="Nakayama K."/>
            <person name="Satake H."/>
        </authorList>
    </citation>
    <scope>NUCLEOTIDE SEQUENCE</scope>
</reference>
<sequence>MMTSYQDKDCQERLLASFQDDAKYEHVGRVTRSQGGKYDKDKQGERFKDLETKTKSKDNDKSSRSKITKHEGTSLQRRPRPRPHELNDKSNLIDFMKELKEYCEVKKRRQEQEKEYCEDKKKKKKIVKDYNRPRGGMMIVGRDSNGAFIKIAKSYSEAKKEQEEEKMKKKKKKKEEEGECDSEPEEPWEPRWSDENLALHLWRCMCRRKGVKVHEYVPRTGYHTMSGAEVKLDMLWRKVYKAEAEATTTTS</sequence>
<feature type="compositionally biased region" description="Basic and acidic residues" evidence="1">
    <location>
        <begin position="37"/>
        <end position="72"/>
    </location>
</feature>
<evidence type="ECO:0000313" key="3">
    <source>
        <dbReference type="Proteomes" id="UP001151760"/>
    </source>
</evidence>
<evidence type="ECO:0000256" key="1">
    <source>
        <dbReference type="SAM" id="MobiDB-lite"/>
    </source>
</evidence>
<feature type="region of interest" description="Disordered" evidence="1">
    <location>
        <begin position="21"/>
        <end position="91"/>
    </location>
</feature>
<dbReference type="EMBL" id="BQNB010012145">
    <property type="protein sequence ID" value="GJS99790.1"/>
    <property type="molecule type" value="Genomic_DNA"/>
</dbReference>
<name>A0ABQ5AF44_9ASTR</name>
<accession>A0ABQ5AF44</accession>
<keyword evidence="3" id="KW-1185">Reference proteome</keyword>
<organism evidence="2 3">
    <name type="scientific">Tanacetum coccineum</name>
    <dbReference type="NCBI Taxonomy" id="301880"/>
    <lineage>
        <taxon>Eukaryota</taxon>
        <taxon>Viridiplantae</taxon>
        <taxon>Streptophyta</taxon>
        <taxon>Embryophyta</taxon>
        <taxon>Tracheophyta</taxon>
        <taxon>Spermatophyta</taxon>
        <taxon>Magnoliopsida</taxon>
        <taxon>eudicotyledons</taxon>
        <taxon>Gunneridae</taxon>
        <taxon>Pentapetalae</taxon>
        <taxon>asterids</taxon>
        <taxon>campanulids</taxon>
        <taxon>Asterales</taxon>
        <taxon>Asteraceae</taxon>
        <taxon>Asteroideae</taxon>
        <taxon>Anthemideae</taxon>
        <taxon>Anthemidinae</taxon>
        <taxon>Tanacetum</taxon>
    </lineage>
</organism>
<feature type="compositionally biased region" description="Basic and acidic residues" evidence="1">
    <location>
        <begin position="156"/>
        <end position="167"/>
    </location>
</feature>